<dbReference type="EMBL" id="KQ762552">
    <property type="protein sequence ID" value="OAD55664.1"/>
    <property type="molecule type" value="Genomic_DNA"/>
</dbReference>
<sequence>MIKFSNGPRVCRSITNVKGTSIADVRIGNKIATRHFNQIWKRSPPIDIIDEVEDQSDAPDETGQPSAGRSHPSSLPDLQAPNSTARSNSAGEMQQPKEPASCPRRQCRNDVNYETLASLRSYR</sequence>
<feature type="compositionally biased region" description="Polar residues" evidence="1">
    <location>
        <begin position="63"/>
        <end position="73"/>
    </location>
</feature>
<proteinExistence type="predicted"/>
<dbReference type="Proteomes" id="UP000250275">
    <property type="component" value="Unassembled WGS sequence"/>
</dbReference>
<name>A0A310SIB9_9HYME</name>
<feature type="compositionally biased region" description="Acidic residues" evidence="1">
    <location>
        <begin position="48"/>
        <end position="60"/>
    </location>
</feature>
<gene>
    <name evidence="2" type="ORF">WN48_04419</name>
</gene>
<evidence type="ECO:0000313" key="3">
    <source>
        <dbReference type="Proteomes" id="UP000250275"/>
    </source>
</evidence>
<accession>A0A310SIB9</accession>
<keyword evidence="3" id="KW-1185">Reference proteome</keyword>
<reference evidence="2 3" key="1">
    <citation type="submission" date="2015-07" db="EMBL/GenBank/DDBJ databases">
        <title>The genome of Eufriesea mexicana.</title>
        <authorList>
            <person name="Pan H."/>
            <person name="Kapheim K."/>
        </authorList>
    </citation>
    <scope>NUCLEOTIDE SEQUENCE [LARGE SCALE GENOMIC DNA]</scope>
    <source>
        <strain evidence="2">0111107269</strain>
        <tissue evidence="2">Whole body</tissue>
    </source>
</reference>
<feature type="region of interest" description="Disordered" evidence="1">
    <location>
        <begin position="47"/>
        <end position="107"/>
    </location>
</feature>
<evidence type="ECO:0000256" key="1">
    <source>
        <dbReference type="SAM" id="MobiDB-lite"/>
    </source>
</evidence>
<organism evidence="2 3">
    <name type="scientific">Eufriesea mexicana</name>
    <dbReference type="NCBI Taxonomy" id="516756"/>
    <lineage>
        <taxon>Eukaryota</taxon>
        <taxon>Metazoa</taxon>
        <taxon>Ecdysozoa</taxon>
        <taxon>Arthropoda</taxon>
        <taxon>Hexapoda</taxon>
        <taxon>Insecta</taxon>
        <taxon>Pterygota</taxon>
        <taxon>Neoptera</taxon>
        <taxon>Endopterygota</taxon>
        <taxon>Hymenoptera</taxon>
        <taxon>Apocrita</taxon>
        <taxon>Aculeata</taxon>
        <taxon>Apoidea</taxon>
        <taxon>Anthophila</taxon>
        <taxon>Apidae</taxon>
        <taxon>Eufriesea</taxon>
    </lineage>
</organism>
<dbReference type="AlphaFoldDB" id="A0A310SIB9"/>
<feature type="compositionally biased region" description="Polar residues" evidence="1">
    <location>
        <begin position="80"/>
        <end position="92"/>
    </location>
</feature>
<protein>
    <submittedName>
        <fullName evidence="2">Uncharacterized protein</fullName>
    </submittedName>
</protein>
<evidence type="ECO:0000313" key="2">
    <source>
        <dbReference type="EMBL" id="OAD55664.1"/>
    </source>
</evidence>